<keyword evidence="1" id="KW-0443">Lipid metabolism</keyword>
<comment type="caution">
    <text evidence="4">The sequence shown here is derived from an EMBL/GenBank/DDBJ whole genome shotgun (WGS) entry which is preliminary data.</text>
</comment>
<evidence type="ECO:0000256" key="3">
    <source>
        <dbReference type="ARBA" id="ARBA00038211"/>
    </source>
</evidence>
<proteinExistence type="inferred from homology"/>
<evidence type="ECO:0000256" key="2">
    <source>
        <dbReference type="ARBA" id="ARBA00023264"/>
    </source>
</evidence>
<evidence type="ECO:0000313" key="5">
    <source>
        <dbReference type="Proteomes" id="UP001497382"/>
    </source>
</evidence>
<dbReference type="GO" id="GO:0004305">
    <property type="term" value="F:ethanolamine kinase activity"/>
    <property type="evidence" value="ECO:0007669"/>
    <property type="project" value="TreeGrafter"/>
</dbReference>
<organism evidence="4 5">
    <name type="scientific">Larinioides sclopetarius</name>
    <dbReference type="NCBI Taxonomy" id="280406"/>
    <lineage>
        <taxon>Eukaryota</taxon>
        <taxon>Metazoa</taxon>
        <taxon>Ecdysozoa</taxon>
        <taxon>Arthropoda</taxon>
        <taxon>Chelicerata</taxon>
        <taxon>Arachnida</taxon>
        <taxon>Araneae</taxon>
        <taxon>Araneomorphae</taxon>
        <taxon>Entelegynae</taxon>
        <taxon>Araneoidea</taxon>
        <taxon>Araneidae</taxon>
        <taxon>Larinioides</taxon>
    </lineage>
</organism>
<dbReference type="PANTHER" id="PTHR22603">
    <property type="entry name" value="CHOLINE/ETHANOALAMINE KINASE"/>
    <property type="match status" value="1"/>
</dbReference>
<dbReference type="AlphaFoldDB" id="A0AAV2A4U1"/>
<evidence type="ECO:0000313" key="4">
    <source>
        <dbReference type="EMBL" id="CAL1277864.1"/>
    </source>
</evidence>
<name>A0AAV2A4U1_9ARAC</name>
<dbReference type="SUPFAM" id="SSF56112">
    <property type="entry name" value="Protein kinase-like (PK-like)"/>
    <property type="match status" value="1"/>
</dbReference>
<protein>
    <recommendedName>
        <fullName evidence="6">Choline kinase</fullName>
    </recommendedName>
</protein>
<keyword evidence="2" id="KW-1208">Phospholipid metabolism</keyword>
<dbReference type="Gene3D" id="3.30.200.20">
    <property type="entry name" value="Phosphorylase Kinase, domain 1"/>
    <property type="match status" value="1"/>
</dbReference>
<dbReference type="Gene3D" id="3.90.1200.10">
    <property type="match status" value="1"/>
</dbReference>
<dbReference type="PANTHER" id="PTHR22603:SF93">
    <property type="entry name" value="RE24176P"/>
    <property type="match status" value="1"/>
</dbReference>
<reference evidence="4 5" key="1">
    <citation type="submission" date="2024-04" db="EMBL/GenBank/DDBJ databases">
        <authorList>
            <person name="Rising A."/>
            <person name="Reimegard J."/>
            <person name="Sonavane S."/>
            <person name="Akerstrom W."/>
            <person name="Nylinder S."/>
            <person name="Hedman E."/>
            <person name="Kallberg Y."/>
        </authorList>
    </citation>
    <scope>NUCLEOTIDE SEQUENCE [LARGE SCALE GENOMIC DNA]</scope>
</reference>
<evidence type="ECO:0000256" key="1">
    <source>
        <dbReference type="ARBA" id="ARBA00023209"/>
    </source>
</evidence>
<keyword evidence="5" id="KW-1185">Reference proteome</keyword>
<comment type="similarity">
    <text evidence="3">Belongs to the choline/ethanolamine kinase family.</text>
</comment>
<dbReference type="GO" id="GO:0006646">
    <property type="term" value="P:phosphatidylethanolamine biosynthetic process"/>
    <property type="evidence" value="ECO:0007669"/>
    <property type="project" value="TreeGrafter"/>
</dbReference>
<accession>A0AAV2A4U1</accession>
<keyword evidence="1" id="KW-0594">Phospholipid biosynthesis</keyword>
<sequence>MTTAPNEDLKNIKEDAYKLCQEFLGDTWGELSISEFGFSVVSGGLSNSLYRCSLPKNAAVKNSKTPRQVLLRIYGSLQEDLNAVLTGVTTFIFLAERKLGPKLYGVFPNGRLEEFIPSRTLSSKDYKVMYPAIARELAKIHALDVPVRKIPDFWPVIMKKWLNAVERDTKLKKNSTFEYLDVYTKAIEWLTGFDLANQFAEWCFDYGTDEYPHFIYSSEKFPSEEEQISYIRAYLDQLAKEGVILSTSIEEEIKVILQEIELFSMAAHLFWSLWSRRMTFHSSMGFTFEEYSNTRLDAFCDIRKKYLNREMCNGDSASDH</sequence>
<dbReference type="EMBL" id="CAXIEN010000106">
    <property type="protein sequence ID" value="CAL1277864.1"/>
    <property type="molecule type" value="Genomic_DNA"/>
</dbReference>
<dbReference type="GO" id="GO:0005737">
    <property type="term" value="C:cytoplasm"/>
    <property type="evidence" value="ECO:0007669"/>
    <property type="project" value="TreeGrafter"/>
</dbReference>
<keyword evidence="1" id="KW-0444">Lipid biosynthesis</keyword>
<dbReference type="InterPro" id="IPR011009">
    <property type="entry name" value="Kinase-like_dom_sf"/>
</dbReference>
<gene>
    <name evidence="4" type="ORF">LARSCL_LOCUS9455</name>
</gene>
<dbReference type="Proteomes" id="UP001497382">
    <property type="component" value="Unassembled WGS sequence"/>
</dbReference>
<dbReference type="Pfam" id="PF01633">
    <property type="entry name" value="Choline_kinase"/>
    <property type="match status" value="2"/>
</dbReference>
<evidence type="ECO:0008006" key="6">
    <source>
        <dbReference type="Google" id="ProtNLM"/>
    </source>
</evidence>
<dbReference type="GO" id="GO:0004103">
    <property type="term" value="F:choline kinase activity"/>
    <property type="evidence" value="ECO:0007669"/>
    <property type="project" value="TreeGrafter"/>
</dbReference>